<dbReference type="InterPro" id="IPR011604">
    <property type="entry name" value="PDDEXK-like_dom_sf"/>
</dbReference>
<evidence type="ECO:0000256" key="1">
    <source>
        <dbReference type="SAM" id="Coils"/>
    </source>
</evidence>
<dbReference type="STRING" id="1914305.BLW93_07585"/>
<dbReference type="OrthoDB" id="8809at2"/>
<name>A0A1R1MJX1_9BACT</name>
<evidence type="ECO:0000259" key="2">
    <source>
        <dbReference type="Pfam" id="PF12705"/>
    </source>
</evidence>
<dbReference type="Proteomes" id="UP000187408">
    <property type="component" value="Unassembled WGS sequence"/>
</dbReference>
<dbReference type="Gene3D" id="3.90.320.10">
    <property type="match status" value="1"/>
</dbReference>
<dbReference type="AlphaFoldDB" id="A0A1R1MJX1"/>
<dbReference type="RefSeq" id="WP_076713491.1">
    <property type="nucleotide sequence ID" value="NZ_MOEN01000034.1"/>
</dbReference>
<evidence type="ECO:0000313" key="4">
    <source>
        <dbReference type="Proteomes" id="UP000187408"/>
    </source>
</evidence>
<sequence>MDFSEIPEFLIKKIGSGKPYIAVRESPSRLLLELCKHRQKPIIGTIAGTLQELAIQLIQSDFYNPGIMTEQERLFIVRNAVRKAGIPLWRSPPYIEIIDNRIREFKEHNISTEMLKSCSEKVNSNLSKKLEKTAEILDNYNYGIKTYSKYDIFSLFEEAKNKKPPYTEIILFFLPQILPLEIDFLNSLNIPVTVLVFKDNNSIFTKLSRENLKLVENWKIVEVRPCETALNFSFNPEKETTEIELIETSYITESEGIKFIASFIKKLLVDGIPPERIAVAGRSLEGKEILFYEAFREMKIPLFSQYKGIPVNLHPAVKKFLSEIKETEEKQLIDWCKALKKSAENEKAEEELIKELETLNREIEALTESDIIEKNKLSGTEFLELLKILMKNRTFLITEEEPFGVFIGTPENIPSSLATHIIFFDFSSGSYPRSFPFDPDFSYQEREEINRVLNLNNLILEALPGREKLIMYEFQTFYNVLATKPNQIIFTYQKDKGSSTFLSILKTYTKVKKENQRFNTENSGKILSVYKNKTKPGSPIEWGIIRWKEKIKGAKEMNFIFNSKLISRHLPQNLSVTDIISYFDCPTEFFFTKIIKHQKTSTIETIEGQIYHEFIKRYLNENKKPEILFEEIFEEMTKNIDIPYIEYLKPFIKDNIVKFVSVWKPIAENLQQEKPLRININNLSLSGRADWIERKNGKINIVDFKRGNVNTADYEPGKVKSFQIILYGLSLIDDNIIKVVKEKKHKNVNFAFISIPKAHRKNMTKNWIKSFSGENITREIMVTVTWILTGYSLIEKGFFPPLKINPYKPNSTHICNLSLKDSRTCHYPNTLSDETKEKFKETIKKIFKIHYRGLWKTD</sequence>
<comment type="caution">
    <text evidence="3">The sequence shown here is derived from an EMBL/GenBank/DDBJ whole genome shotgun (WGS) entry which is preliminary data.</text>
</comment>
<reference evidence="3 4" key="1">
    <citation type="submission" date="2016-10" db="EMBL/GenBank/DDBJ databases">
        <title>Genome sequence of a sulfur-reducing bacterium Desulfurobacterium indicum K6013.</title>
        <authorList>
            <person name="Cao J."/>
            <person name="Shao Z."/>
            <person name="Alain K."/>
            <person name="Jebbar M."/>
        </authorList>
    </citation>
    <scope>NUCLEOTIDE SEQUENCE [LARGE SCALE GENOMIC DNA]</scope>
    <source>
        <strain evidence="3 4">K6013</strain>
    </source>
</reference>
<dbReference type="EMBL" id="MOEN01000034">
    <property type="protein sequence ID" value="OMH39994.1"/>
    <property type="molecule type" value="Genomic_DNA"/>
</dbReference>
<dbReference type="InterPro" id="IPR027417">
    <property type="entry name" value="P-loop_NTPase"/>
</dbReference>
<dbReference type="Pfam" id="PF12705">
    <property type="entry name" value="PDDEXK_1"/>
    <property type="match status" value="1"/>
</dbReference>
<dbReference type="SUPFAM" id="SSF52540">
    <property type="entry name" value="P-loop containing nucleoside triphosphate hydrolases"/>
    <property type="match status" value="1"/>
</dbReference>
<dbReference type="InterPro" id="IPR038726">
    <property type="entry name" value="PDDEXK_AddAB-type"/>
</dbReference>
<organism evidence="3 4">
    <name type="scientific">Desulfurobacterium indicum</name>
    <dbReference type="NCBI Taxonomy" id="1914305"/>
    <lineage>
        <taxon>Bacteria</taxon>
        <taxon>Pseudomonadati</taxon>
        <taxon>Aquificota</taxon>
        <taxon>Aquificia</taxon>
        <taxon>Desulfurobacteriales</taxon>
        <taxon>Desulfurobacteriaceae</taxon>
        <taxon>Desulfurobacterium</taxon>
    </lineage>
</organism>
<keyword evidence="1" id="KW-0175">Coiled coil</keyword>
<protein>
    <recommendedName>
        <fullName evidence="2">PD-(D/E)XK endonuclease-like domain-containing protein</fullName>
    </recommendedName>
</protein>
<feature type="domain" description="PD-(D/E)XK endonuclease-like" evidence="2">
    <location>
        <begin position="574"/>
        <end position="731"/>
    </location>
</feature>
<proteinExistence type="predicted"/>
<accession>A0A1R1MJX1</accession>
<keyword evidence="4" id="KW-1185">Reference proteome</keyword>
<gene>
    <name evidence="3" type="ORF">BLW93_07585</name>
</gene>
<feature type="coiled-coil region" evidence="1">
    <location>
        <begin position="339"/>
        <end position="369"/>
    </location>
</feature>
<evidence type="ECO:0000313" key="3">
    <source>
        <dbReference type="EMBL" id="OMH39994.1"/>
    </source>
</evidence>